<dbReference type="AlphaFoldDB" id="A0A9D9GSM7"/>
<dbReference type="EMBL" id="JADINH010000042">
    <property type="protein sequence ID" value="MBO8415221.1"/>
    <property type="molecule type" value="Genomic_DNA"/>
</dbReference>
<dbReference type="SUPFAM" id="SSF54611">
    <property type="entry name" value="SecB-like"/>
    <property type="match status" value="1"/>
</dbReference>
<reference evidence="7" key="2">
    <citation type="journal article" date="2021" name="PeerJ">
        <title>Extensive microbial diversity within the chicken gut microbiome revealed by metagenomics and culture.</title>
        <authorList>
            <person name="Gilroy R."/>
            <person name="Ravi A."/>
            <person name="Getino M."/>
            <person name="Pursley I."/>
            <person name="Horton D.L."/>
            <person name="Alikhan N.F."/>
            <person name="Baker D."/>
            <person name="Gharbi K."/>
            <person name="Hall N."/>
            <person name="Watson M."/>
            <person name="Adriaenssens E.M."/>
            <person name="Foster-Nyarko E."/>
            <person name="Jarju S."/>
            <person name="Secka A."/>
            <person name="Antonio M."/>
            <person name="Oren A."/>
            <person name="Chaudhuri R.R."/>
            <person name="La Ragione R."/>
            <person name="Hildebrand F."/>
            <person name="Pallen M.J."/>
        </authorList>
    </citation>
    <scope>NUCLEOTIDE SEQUENCE</scope>
    <source>
        <strain evidence="7">17213</strain>
    </source>
</reference>
<dbReference type="Proteomes" id="UP000823631">
    <property type="component" value="Unassembled WGS sequence"/>
</dbReference>
<comment type="subcellular location">
    <subcellularLocation>
        <location evidence="5">Cytoplasm</location>
    </subcellularLocation>
</comment>
<protein>
    <recommendedName>
        <fullName evidence="5">Protein-export protein SecB</fullName>
    </recommendedName>
</protein>
<comment type="caution">
    <text evidence="7">The sequence shown here is derived from an EMBL/GenBank/DDBJ whole genome shotgun (WGS) entry which is preliminary data.</text>
</comment>
<comment type="function">
    <text evidence="5">One of the proteins required for the normal export of preproteins out of the cell cytoplasm. It is a molecular chaperone that binds to a subset of precursor proteins, maintaining them in a translocation-competent state. It also specifically binds to its receptor SecA.</text>
</comment>
<keyword evidence="4 5" id="KW-0811">Translocation</keyword>
<dbReference type="GO" id="GO:0051262">
    <property type="term" value="P:protein tetramerization"/>
    <property type="evidence" value="ECO:0007669"/>
    <property type="project" value="InterPro"/>
</dbReference>
<dbReference type="InterPro" id="IPR003708">
    <property type="entry name" value="SecB"/>
</dbReference>
<evidence type="ECO:0000313" key="8">
    <source>
        <dbReference type="Proteomes" id="UP000823631"/>
    </source>
</evidence>
<evidence type="ECO:0000256" key="5">
    <source>
        <dbReference type="HAMAP-Rule" id="MF_00821"/>
    </source>
</evidence>
<evidence type="ECO:0000256" key="6">
    <source>
        <dbReference type="SAM" id="MobiDB-lite"/>
    </source>
</evidence>
<evidence type="ECO:0000256" key="2">
    <source>
        <dbReference type="ARBA" id="ARBA00022448"/>
    </source>
</evidence>
<keyword evidence="3 5" id="KW-0653">Protein transport</keyword>
<evidence type="ECO:0000256" key="1">
    <source>
        <dbReference type="ARBA" id="ARBA00009990"/>
    </source>
</evidence>
<organism evidence="7 8">
    <name type="scientific">Candidatus Avisuccinivibrio stercorigallinarum</name>
    <dbReference type="NCBI Taxonomy" id="2840704"/>
    <lineage>
        <taxon>Bacteria</taxon>
        <taxon>Pseudomonadati</taxon>
        <taxon>Pseudomonadota</taxon>
        <taxon>Gammaproteobacteria</taxon>
        <taxon>Aeromonadales</taxon>
        <taxon>Succinivibrionaceae</taxon>
        <taxon>Succinivibrionaceae incertae sedis</taxon>
        <taxon>Candidatus Avisuccinivibrio</taxon>
    </lineage>
</organism>
<keyword evidence="5" id="KW-0143">Chaperone</keyword>
<comment type="subunit">
    <text evidence="5">Homotetramer, a dimer of dimers. One homotetramer interacts with 1 SecA dimer.</text>
</comment>
<sequence>MTDNTQNQNPEQASAQGQAQAKHPHFEMLRVYSKNASLETPNSPAVFRTAWMPRLSVNFNVVPTLITSDEKNGVKTELYEVALRVEVQCENMHKKEDVANREAKGDIAFICEVNQAGMFALSGFDPLQTEYVLNAAAPNMLFPYAREYVSNLINRGTFPPVNLAPINFDLLFRARKMQELQKAKQAQAAAGEAANKEEPVA</sequence>
<keyword evidence="5" id="KW-0963">Cytoplasm</keyword>
<keyword evidence="2 5" id="KW-0813">Transport</keyword>
<feature type="compositionally biased region" description="Polar residues" evidence="6">
    <location>
        <begin position="1"/>
        <end position="19"/>
    </location>
</feature>
<comment type="similarity">
    <text evidence="1 5">Belongs to the SecB family.</text>
</comment>
<evidence type="ECO:0000313" key="7">
    <source>
        <dbReference type="EMBL" id="MBO8415221.1"/>
    </source>
</evidence>
<dbReference type="NCBIfam" id="TIGR00809">
    <property type="entry name" value="secB"/>
    <property type="match status" value="1"/>
</dbReference>
<dbReference type="HAMAP" id="MF_00821">
    <property type="entry name" value="SecB"/>
    <property type="match status" value="1"/>
</dbReference>
<dbReference type="GO" id="GO:0005737">
    <property type="term" value="C:cytoplasm"/>
    <property type="evidence" value="ECO:0007669"/>
    <property type="project" value="UniProtKB-SubCell"/>
</dbReference>
<dbReference type="PANTHER" id="PTHR36918:SF1">
    <property type="entry name" value="PROTEIN-EXPORT PROTEIN SECB"/>
    <property type="match status" value="1"/>
</dbReference>
<evidence type="ECO:0000256" key="3">
    <source>
        <dbReference type="ARBA" id="ARBA00022927"/>
    </source>
</evidence>
<evidence type="ECO:0000256" key="4">
    <source>
        <dbReference type="ARBA" id="ARBA00023010"/>
    </source>
</evidence>
<gene>
    <name evidence="5 7" type="primary">secB</name>
    <name evidence="7" type="ORF">IAB19_02435</name>
</gene>
<proteinExistence type="inferred from homology"/>
<dbReference type="PANTHER" id="PTHR36918">
    <property type="match status" value="1"/>
</dbReference>
<dbReference type="InterPro" id="IPR035958">
    <property type="entry name" value="SecB-like_sf"/>
</dbReference>
<dbReference type="Pfam" id="PF02556">
    <property type="entry name" value="SecB"/>
    <property type="match status" value="1"/>
</dbReference>
<dbReference type="Gene3D" id="3.10.420.10">
    <property type="entry name" value="SecB-like"/>
    <property type="match status" value="1"/>
</dbReference>
<accession>A0A9D9GSM7</accession>
<dbReference type="GO" id="GO:0015031">
    <property type="term" value="P:protein transport"/>
    <property type="evidence" value="ECO:0007669"/>
    <property type="project" value="UniProtKB-UniRule"/>
</dbReference>
<dbReference type="GO" id="GO:0051082">
    <property type="term" value="F:unfolded protein binding"/>
    <property type="evidence" value="ECO:0007669"/>
    <property type="project" value="InterPro"/>
</dbReference>
<feature type="region of interest" description="Disordered" evidence="6">
    <location>
        <begin position="1"/>
        <end position="20"/>
    </location>
</feature>
<reference evidence="7" key="1">
    <citation type="submission" date="2020-10" db="EMBL/GenBank/DDBJ databases">
        <authorList>
            <person name="Gilroy R."/>
        </authorList>
    </citation>
    <scope>NUCLEOTIDE SEQUENCE</scope>
    <source>
        <strain evidence="7">17213</strain>
    </source>
</reference>
<name>A0A9D9GSM7_9GAMM</name>
<dbReference type="GO" id="GO:0006457">
    <property type="term" value="P:protein folding"/>
    <property type="evidence" value="ECO:0007669"/>
    <property type="project" value="UniProtKB-UniRule"/>
</dbReference>